<keyword evidence="1" id="KW-0521">NADP</keyword>
<dbReference type="Proteomes" id="UP001230496">
    <property type="component" value="Chromosome"/>
</dbReference>
<proteinExistence type="predicted"/>
<dbReference type="InterPro" id="IPR036291">
    <property type="entry name" value="NAD(P)-bd_dom_sf"/>
</dbReference>
<keyword evidence="4" id="KW-1185">Reference proteome</keyword>
<dbReference type="InterPro" id="IPR006151">
    <property type="entry name" value="Shikm_DH/Glu-tRNA_Rdtase"/>
</dbReference>
<name>A0AA51RAF7_9BACT</name>
<dbReference type="AlphaFoldDB" id="A0AA51RAF7"/>
<dbReference type="Gene3D" id="3.40.50.720">
    <property type="entry name" value="NAD(P)-binding Rossmann-like Domain"/>
    <property type="match status" value="1"/>
</dbReference>
<accession>A0AA51RAF7</accession>
<evidence type="ECO:0000313" key="3">
    <source>
        <dbReference type="EMBL" id="WMN11086.1"/>
    </source>
</evidence>
<gene>
    <name evidence="3" type="ORF">QYS49_37160</name>
</gene>
<evidence type="ECO:0000313" key="4">
    <source>
        <dbReference type="Proteomes" id="UP001230496"/>
    </source>
</evidence>
<dbReference type="RefSeq" id="WP_308347852.1">
    <property type="nucleotide sequence ID" value="NZ_CP129971.1"/>
</dbReference>
<sequence>MYSENLAVEQPKIDSIDLELVKKFAFLIHFRFGYRSDMGQFWKPLNKVSDNFYRKVFNKMKKQSFKWSEIYLNEEGIENDLLGITEMLMMSSEDMIKSGAKATSFKINSIIDDLVDRGYTNIGLGALTSPLTKGGLLLSERKDVSITNGNAFTAVSMYNGMVKLIEKNNSLIEHQTIVGATGSVGSCVAKMLVKHNYATNLQLIARNTEKLEELKKELNAISPSVKIEISADMKDIKKSNLIVLLTASADNLIKKEMLKKDAFILDGTQPRNTSEKLLIERPDLTIVDGGIVNIPGITLKKGKLDLPENNYYACFSETLLLALEGYKEHFSVGNPTLDQAEYIHQLAKKHKKYGFHLADFTSFGNPIII</sequence>
<protein>
    <submittedName>
        <fullName evidence="3">Shikimate dehydrogenase</fullName>
    </submittedName>
</protein>
<reference evidence="3 4" key="1">
    <citation type="submission" date="2023-08" db="EMBL/GenBank/DDBJ databases">
        <title>Comparative genomics and taxonomic characterization of three novel marine species of genus Marivirga.</title>
        <authorList>
            <person name="Muhammad N."/>
            <person name="Kim S.-G."/>
        </authorList>
    </citation>
    <scope>NUCLEOTIDE SEQUENCE [LARGE SCALE GENOMIC DNA]</scope>
    <source>
        <strain evidence="3 4">BDSF4-3</strain>
    </source>
</reference>
<dbReference type="Pfam" id="PF01488">
    <property type="entry name" value="Shikimate_DH"/>
    <property type="match status" value="1"/>
</dbReference>
<dbReference type="SUPFAM" id="SSF51735">
    <property type="entry name" value="NAD(P)-binding Rossmann-fold domains"/>
    <property type="match status" value="1"/>
</dbReference>
<dbReference type="EMBL" id="CP129971">
    <property type="protein sequence ID" value="WMN11086.1"/>
    <property type="molecule type" value="Genomic_DNA"/>
</dbReference>
<organism evidence="3 4">
    <name type="scientific">Marivirga salinarum</name>
    <dbReference type="NCBI Taxonomy" id="3059078"/>
    <lineage>
        <taxon>Bacteria</taxon>
        <taxon>Pseudomonadati</taxon>
        <taxon>Bacteroidota</taxon>
        <taxon>Cytophagia</taxon>
        <taxon>Cytophagales</taxon>
        <taxon>Marivirgaceae</taxon>
        <taxon>Marivirga</taxon>
    </lineage>
</organism>
<evidence type="ECO:0000256" key="1">
    <source>
        <dbReference type="ARBA" id="ARBA00022857"/>
    </source>
</evidence>
<feature type="domain" description="Quinate/shikimate 5-dehydrogenase/glutamyl-tRNA reductase" evidence="2">
    <location>
        <begin position="175"/>
        <end position="276"/>
    </location>
</feature>
<dbReference type="KEGG" id="msaa:QYS49_37160"/>
<evidence type="ECO:0000259" key="2">
    <source>
        <dbReference type="Pfam" id="PF01488"/>
    </source>
</evidence>